<evidence type="ECO:0000313" key="2">
    <source>
        <dbReference type="EMBL" id="RAI82860.1"/>
    </source>
</evidence>
<dbReference type="RefSeq" id="WP_099577613.1">
    <property type="nucleotide sequence ID" value="NZ_MJBI02000001.1"/>
</dbReference>
<dbReference type="Proteomes" id="UP000229523">
    <property type="component" value="Unassembled WGS sequence"/>
</dbReference>
<keyword evidence="1" id="KW-0812">Transmembrane</keyword>
<protein>
    <submittedName>
        <fullName evidence="2">Uncharacterized protein</fullName>
    </submittedName>
</protein>
<reference evidence="2 3" key="1">
    <citation type="journal article" date="2018" name="Front. Microbiol.">
        <title>Description and Comparative Genomics of Macrococcus caseolyticus subsp. hominis subsp. nov., Macrococcus goetzii sp. nov., Macrococcus epidermidis sp. nov., and Macrococcus bohemicus sp. nov., Novel Macrococci From Human Clinical Material With Virulence Potential and Suspected Uptake of Foreign DNA by Natural Transformation.</title>
        <authorList>
            <person name="Maslanova I."/>
            <person name="Wertheimer Z."/>
            <person name="Sedlacek I."/>
            <person name="Svec P."/>
            <person name="Indrakova A."/>
            <person name="Kovarovic V."/>
            <person name="Schumann P."/>
            <person name="Sproer C."/>
            <person name="Kralova S."/>
            <person name="Sedo O."/>
            <person name="Kristofova L."/>
            <person name="Vrbovska V."/>
            <person name="Fuzik T."/>
            <person name="Petras P."/>
            <person name="Zdrahal Z."/>
            <person name="Ruzickova V."/>
            <person name="Doskar J."/>
            <person name="Pantucek R."/>
        </authorList>
    </citation>
    <scope>NUCLEOTIDE SEQUENCE [LARGE SCALE GENOMIC DNA]</scope>
    <source>
        <strain evidence="2 3">CCM 4927</strain>
    </source>
</reference>
<name>A0A2G5NRY7_9STAP</name>
<dbReference type="EMBL" id="MJBI02000001">
    <property type="protein sequence ID" value="RAI82860.1"/>
    <property type="molecule type" value="Genomic_DNA"/>
</dbReference>
<comment type="caution">
    <text evidence="2">The sequence shown here is derived from an EMBL/GenBank/DDBJ whole genome shotgun (WGS) entry which is preliminary data.</text>
</comment>
<accession>A0A2G5NRY7</accession>
<keyword evidence="1" id="KW-1133">Transmembrane helix</keyword>
<keyword evidence="1" id="KW-0472">Membrane</keyword>
<sequence>MIYFTKPFKNLEDFIVEKQDQFQAMIDQLQLMVILGFSSLVILMLSILFFNYKIYRRMSQSHIDRIKLEVERELLKKYDLELKPEYKENLGKTYKNIDRKNEKLGNQ</sequence>
<dbReference type="AlphaFoldDB" id="A0A2G5NRY7"/>
<evidence type="ECO:0000313" key="3">
    <source>
        <dbReference type="Proteomes" id="UP000229523"/>
    </source>
</evidence>
<gene>
    <name evidence="2" type="ORF">BFS35_004010</name>
</gene>
<keyword evidence="3" id="KW-1185">Reference proteome</keyword>
<feature type="transmembrane region" description="Helical" evidence="1">
    <location>
        <begin position="29"/>
        <end position="50"/>
    </location>
</feature>
<organism evidence="2 3">
    <name type="scientific">Macrococcoides goetzii</name>
    <dbReference type="NCBI Taxonomy" id="1891097"/>
    <lineage>
        <taxon>Bacteria</taxon>
        <taxon>Bacillati</taxon>
        <taxon>Bacillota</taxon>
        <taxon>Bacilli</taxon>
        <taxon>Bacillales</taxon>
        <taxon>Staphylococcaceae</taxon>
        <taxon>Macrococcoides</taxon>
    </lineage>
</organism>
<proteinExistence type="predicted"/>
<dbReference type="OrthoDB" id="2418598at2"/>
<evidence type="ECO:0000256" key="1">
    <source>
        <dbReference type="SAM" id="Phobius"/>
    </source>
</evidence>